<dbReference type="PANTHER" id="PTHR43725:SF53">
    <property type="entry name" value="UDP-ARABINOSE 4-EPIMERASE 1"/>
    <property type="match status" value="1"/>
</dbReference>
<evidence type="ECO:0000313" key="3">
    <source>
        <dbReference type="EMBL" id="GAI33667.1"/>
    </source>
</evidence>
<dbReference type="SUPFAM" id="SSF51735">
    <property type="entry name" value="NAD(P)-binding Rossmann-fold domains"/>
    <property type="match status" value="1"/>
</dbReference>
<dbReference type="Pfam" id="PF01370">
    <property type="entry name" value="Epimerase"/>
    <property type="match status" value="1"/>
</dbReference>
<feature type="non-terminal residue" evidence="3">
    <location>
        <position position="134"/>
    </location>
</feature>
<dbReference type="AlphaFoldDB" id="X1MPU4"/>
<dbReference type="EMBL" id="BARV01029724">
    <property type="protein sequence ID" value="GAI33667.1"/>
    <property type="molecule type" value="Genomic_DNA"/>
</dbReference>
<comment type="caution">
    <text evidence="3">The sequence shown here is derived from an EMBL/GenBank/DDBJ whole genome shotgun (WGS) entry which is preliminary data.</text>
</comment>
<reference evidence="3" key="1">
    <citation type="journal article" date="2014" name="Front. Microbiol.">
        <title>High frequency of phylogenetically diverse reductive dehalogenase-homologous genes in deep subseafloor sedimentary metagenomes.</title>
        <authorList>
            <person name="Kawai M."/>
            <person name="Futagami T."/>
            <person name="Toyoda A."/>
            <person name="Takaki Y."/>
            <person name="Nishi S."/>
            <person name="Hori S."/>
            <person name="Arai W."/>
            <person name="Tsubouchi T."/>
            <person name="Morono Y."/>
            <person name="Uchiyama I."/>
            <person name="Ito T."/>
            <person name="Fujiyama A."/>
            <person name="Inagaki F."/>
            <person name="Takami H."/>
        </authorList>
    </citation>
    <scope>NUCLEOTIDE SEQUENCE</scope>
    <source>
        <strain evidence="3">Expedition CK06-06</strain>
    </source>
</reference>
<name>X1MPU4_9ZZZZ</name>
<evidence type="ECO:0000259" key="2">
    <source>
        <dbReference type="Pfam" id="PF01370"/>
    </source>
</evidence>
<protein>
    <recommendedName>
        <fullName evidence="2">NAD-dependent epimerase/dehydratase domain-containing protein</fullName>
    </recommendedName>
</protein>
<accession>X1MPU4</accession>
<feature type="domain" description="NAD-dependent epimerase/dehydratase" evidence="2">
    <location>
        <begin position="5"/>
        <end position="124"/>
    </location>
</feature>
<dbReference type="PANTHER" id="PTHR43725">
    <property type="entry name" value="UDP-GLUCOSE 4-EPIMERASE"/>
    <property type="match status" value="1"/>
</dbReference>
<evidence type="ECO:0000256" key="1">
    <source>
        <dbReference type="ARBA" id="ARBA00007637"/>
    </source>
</evidence>
<sequence>MIKNALVTGGCGFIGSYLVDTLIEKGITVTVVDNLSAGTTTYLQKHIKTHSAAFYQYDIRDLDNLLSIPTNFDFIFHLAAQPDVKISVSNPQIDFEINTVGTFNILELMRKKDIPNLVFAGSSGTIHFGCSFSG</sequence>
<dbReference type="Gene3D" id="3.40.50.720">
    <property type="entry name" value="NAD(P)-binding Rossmann-like Domain"/>
    <property type="match status" value="1"/>
</dbReference>
<gene>
    <name evidence="3" type="ORF">S06H3_47331</name>
</gene>
<dbReference type="InterPro" id="IPR036291">
    <property type="entry name" value="NAD(P)-bd_dom_sf"/>
</dbReference>
<dbReference type="InterPro" id="IPR001509">
    <property type="entry name" value="Epimerase_deHydtase"/>
</dbReference>
<organism evidence="3">
    <name type="scientific">marine sediment metagenome</name>
    <dbReference type="NCBI Taxonomy" id="412755"/>
    <lineage>
        <taxon>unclassified sequences</taxon>
        <taxon>metagenomes</taxon>
        <taxon>ecological metagenomes</taxon>
    </lineage>
</organism>
<comment type="similarity">
    <text evidence="1">Belongs to the NAD(P)-dependent epimerase/dehydratase family.</text>
</comment>
<proteinExistence type="inferred from homology"/>